<keyword evidence="2" id="KW-1185">Reference proteome</keyword>
<reference evidence="1 2" key="1">
    <citation type="submission" date="2021-01" db="EMBL/GenBank/DDBJ databases">
        <title>Whole genome shotgun sequence of Plantactinospora endophytica NBRC 110450.</title>
        <authorList>
            <person name="Komaki H."/>
            <person name="Tamura T."/>
        </authorList>
    </citation>
    <scope>NUCLEOTIDE SEQUENCE [LARGE SCALE GENOMIC DNA]</scope>
    <source>
        <strain evidence="1 2">NBRC 110450</strain>
    </source>
</reference>
<dbReference type="Proteomes" id="UP000646749">
    <property type="component" value="Unassembled WGS sequence"/>
</dbReference>
<accession>A0ABQ4EF93</accession>
<evidence type="ECO:0000313" key="2">
    <source>
        <dbReference type="Proteomes" id="UP000646749"/>
    </source>
</evidence>
<sequence>MVADAAGVAAELLGACRLRAGEPFPIAELLAPLATQHRALQEAVDGYAGPLALDATGRPDPLGGELAGLMSWLQLIGVLYRGLDDIPDPMRVQAGRTFSTAHLAARRVRDRTRRLAG</sequence>
<evidence type="ECO:0000313" key="1">
    <source>
        <dbReference type="EMBL" id="GIG93393.1"/>
    </source>
</evidence>
<organism evidence="1 2">
    <name type="scientific">Plantactinospora endophytica</name>
    <dbReference type="NCBI Taxonomy" id="673535"/>
    <lineage>
        <taxon>Bacteria</taxon>
        <taxon>Bacillati</taxon>
        <taxon>Actinomycetota</taxon>
        <taxon>Actinomycetes</taxon>
        <taxon>Micromonosporales</taxon>
        <taxon>Micromonosporaceae</taxon>
        <taxon>Plantactinospora</taxon>
    </lineage>
</organism>
<dbReference type="EMBL" id="BONW01000066">
    <property type="protein sequence ID" value="GIG93393.1"/>
    <property type="molecule type" value="Genomic_DNA"/>
</dbReference>
<name>A0ABQ4EF93_9ACTN</name>
<comment type="caution">
    <text evidence="1">The sequence shown here is derived from an EMBL/GenBank/DDBJ whole genome shotgun (WGS) entry which is preliminary data.</text>
</comment>
<proteinExistence type="predicted"/>
<protein>
    <submittedName>
        <fullName evidence="1">Uncharacterized protein</fullName>
    </submittedName>
</protein>
<gene>
    <name evidence="1" type="ORF">Pen02_83290</name>
</gene>